<evidence type="ECO:0000256" key="3">
    <source>
        <dbReference type="ARBA" id="ARBA00023015"/>
    </source>
</evidence>
<dbReference type="AlphaFoldDB" id="V4AFT7"/>
<evidence type="ECO:0000256" key="7">
    <source>
        <dbReference type="SAM" id="Coils"/>
    </source>
</evidence>
<protein>
    <recommendedName>
        <fullName evidence="11">Breast cancer metastasis-suppressor 1-like protein-A</fullName>
    </recommendedName>
</protein>
<evidence type="ECO:0000256" key="6">
    <source>
        <dbReference type="ARBA" id="ARBA00038256"/>
    </source>
</evidence>
<comment type="similarity">
    <text evidence="6">Belongs to the BRMS1 family.</text>
</comment>
<feature type="compositionally biased region" description="Polar residues" evidence="8">
    <location>
        <begin position="1"/>
        <end position="10"/>
    </location>
</feature>
<dbReference type="GeneID" id="20248275"/>
<dbReference type="Pfam" id="PF08598">
    <property type="entry name" value="Sds3"/>
    <property type="match status" value="1"/>
</dbReference>
<keyword evidence="10" id="KW-1185">Reference proteome</keyword>
<keyword evidence="7" id="KW-0175">Coiled coil</keyword>
<reference evidence="9 10" key="1">
    <citation type="journal article" date="2013" name="Nature">
        <title>Insights into bilaterian evolution from three spiralian genomes.</title>
        <authorList>
            <person name="Simakov O."/>
            <person name="Marletaz F."/>
            <person name="Cho S.J."/>
            <person name="Edsinger-Gonzales E."/>
            <person name="Havlak P."/>
            <person name="Hellsten U."/>
            <person name="Kuo D.H."/>
            <person name="Larsson T."/>
            <person name="Lv J."/>
            <person name="Arendt D."/>
            <person name="Savage R."/>
            <person name="Osoegawa K."/>
            <person name="de Jong P."/>
            <person name="Grimwood J."/>
            <person name="Chapman J.A."/>
            <person name="Shapiro H."/>
            <person name="Aerts A."/>
            <person name="Otillar R.P."/>
            <person name="Terry A.Y."/>
            <person name="Boore J.L."/>
            <person name="Grigoriev I.V."/>
            <person name="Lindberg D.R."/>
            <person name="Seaver E.C."/>
            <person name="Weisblat D.A."/>
            <person name="Putnam N.H."/>
            <person name="Rokhsar D.S."/>
        </authorList>
    </citation>
    <scope>NUCLEOTIDE SEQUENCE [LARGE SCALE GENOMIC DNA]</scope>
</reference>
<evidence type="ECO:0008006" key="11">
    <source>
        <dbReference type="Google" id="ProtNLM"/>
    </source>
</evidence>
<proteinExistence type="inferred from homology"/>
<evidence type="ECO:0000313" key="10">
    <source>
        <dbReference type="Proteomes" id="UP000030746"/>
    </source>
</evidence>
<evidence type="ECO:0000256" key="1">
    <source>
        <dbReference type="ARBA" id="ARBA00004123"/>
    </source>
</evidence>
<dbReference type="HOGENOM" id="CLU_050862_1_0_1"/>
<sequence length="263" mass="31385">MPNLENGQNNTEEDMEQDIPQSESSDEESGSTEEGDSELDDEECERRRNECLEDMSELERQFCLFKEELCKERYHQYEIKLEEVRHEKAEEYLLPLAQLENESKVKCDVAAIFREHKIWCIKVNFESEEIAAYQNMKSERAILADTVKQELEDKIRRLEEDRNNIDISSDLWHESQSQKKKKKSDPFHRDRRRKPVVVSGPYIVYMLRESDIIDDWTTIKKALKQQKQQNQKRKIDYLTCMQNEVNYQLVIHAHYKTTSKIIS</sequence>
<gene>
    <name evidence="9" type="ORF">LOTGIDRAFT_230371</name>
</gene>
<dbReference type="SMART" id="SM01401">
    <property type="entry name" value="Sds3"/>
    <property type="match status" value="1"/>
</dbReference>
<dbReference type="KEGG" id="lgi:LOTGIDRAFT_230371"/>
<dbReference type="OrthoDB" id="20886at2759"/>
<feature type="region of interest" description="Disordered" evidence="8">
    <location>
        <begin position="1"/>
        <end position="45"/>
    </location>
</feature>
<dbReference type="OMA" id="NFCREFE"/>
<dbReference type="Proteomes" id="UP000030746">
    <property type="component" value="Unassembled WGS sequence"/>
</dbReference>
<comment type="subcellular location">
    <subcellularLocation>
        <location evidence="1">Nucleus</location>
    </subcellularLocation>
</comment>
<dbReference type="RefSeq" id="XP_009046339.1">
    <property type="nucleotide sequence ID" value="XM_009048091.1"/>
</dbReference>
<keyword evidence="5" id="KW-0539">Nucleus</keyword>
<evidence type="ECO:0000256" key="5">
    <source>
        <dbReference type="ARBA" id="ARBA00023242"/>
    </source>
</evidence>
<keyword evidence="3" id="KW-0805">Transcription regulation</keyword>
<evidence type="ECO:0000256" key="8">
    <source>
        <dbReference type="SAM" id="MobiDB-lite"/>
    </source>
</evidence>
<dbReference type="CTD" id="20248275"/>
<feature type="region of interest" description="Disordered" evidence="8">
    <location>
        <begin position="169"/>
        <end position="191"/>
    </location>
</feature>
<dbReference type="FunFam" id="1.20.5.1500:FF:000002">
    <property type="entry name" value="breast cancer metastasis-suppressor 1-like protein-A"/>
    <property type="match status" value="1"/>
</dbReference>
<dbReference type="STRING" id="225164.V4AFT7"/>
<dbReference type="GO" id="GO:0005654">
    <property type="term" value="C:nucleoplasm"/>
    <property type="evidence" value="ECO:0007669"/>
    <property type="project" value="UniProtKB-ARBA"/>
</dbReference>
<dbReference type="PANTHER" id="PTHR21964">
    <property type="entry name" value="BREAST CANCER METASTASIS-SUPPRESSOR 1"/>
    <property type="match status" value="1"/>
</dbReference>
<accession>V4AFT7</accession>
<dbReference type="EMBL" id="KB200129">
    <property type="protein sequence ID" value="ESP02869.1"/>
    <property type="molecule type" value="Genomic_DNA"/>
</dbReference>
<evidence type="ECO:0000256" key="4">
    <source>
        <dbReference type="ARBA" id="ARBA00023163"/>
    </source>
</evidence>
<evidence type="ECO:0000256" key="2">
    <source>
        <dbReference type="ARBA" id="ARBA00022491"/>
    </source>
</evidence>
<feature type="compositionally biased region" description="Basic residues" evidence="8">
    <location>
        <begin position="178"/>
        <end position="191"/>
    </location>
</feature>
<dbReference type="Gene3D" id="1.20.5.1500">
    <property type="match status" value="1"/>
</dbReference>
<dbReference type="GO" id="GO:0010468">
    <property type="term" value="P:regulation of gene expression"/>
    <property type="evidence" value="ECO:0007669"/>
    <property type="project" value="UniProtKB-ARBA"/>
</dbReference>
<dbReference type="InterPro" id="IPR013907">
    <property type="entry name" value="Sds3"/>
</dbReference>
<feature type="coiled-coil region" evidence="7">
    <location>
        <begin position="141"/>
        <end position="168"/>
    </location>
</feature>
<organism evidence="9 10">
    <name type="scientific">Lottia gigantea</name>
    <name type="common">Giant owl limpet</name>
    <dbReference type="NCBI Taxonomy" id="225164"/>
    <lineage>
        <taxon>Eukaryota</taxon>
        <taxon>Metazoa</taxon>
        <taxon>Spiralia</taxon>
        <taxon>Lophotrochozoa</taxon>
        <taxon>Mollusca</taxon>
        <taxon>Gastropoda</taxon>
        <taxon>Patellogastropoda</taxon>
        <taxon>Lottioidea</taxon>
        <taxon>Lottiidae</taxon>
        <taxon>Lottia</taxon>
    </lineage>
</organism>
<keyword evidence="4" id="KW-0804">Transcription</keyword>
<keyword evidence="2" id="KW-0678">Repressor</keyword>
<evidence type="ECO:0000313" key="9">
    <source>
        <dbReference type="EMBL" id="ESP02869.1"/>
    </source>
</evidence>
<feature type="compositionally biased region" description="Acidic residues" evidence="8">
    <location>
        <begin position="24"/>
        <end position="43"/>
    </location>
</feature>
<name>V4AFT7_LOTGI</name>